<evidence type="ECO:0000313" key="1">
    <source>
        <dbReference type="EMBL" id="WUR02910.1"/>
    </source>
</evidence>
<dbReference type="KEGG" id="vnx:VNE69_03129"/>
<dbReference type="AlphaFoldDB" id="A0AAX4JAC2"/>
<sequence>MESQNLKEDQDQLKEDQDHKDTIEDLINFFIHQKIDKNTLLKFLKIYKITPLDFNKIVIEKIKNLKTRPTLKINKFLDNKFLKNLKKTETLEITERKYEFENIYKSTKFMTYKNSRQLLNNEEIKYKIEQYFREMGVEQNIDKRVVENIKEGVEEYVKRVIDKCETVDIQEIKKILGKDKNTLNII</sequence>
<reference evidence="1" key="1">
    <citation type="journal article" date="2024" name="BMC Genomics">
        <title>Functional annotation of a divergent genome using sequence and structure-based similarity.</title>
        <authorList>
            <person name="Svedberg D."/>
            <person name="Winiger R.R."/>
            <person name="Berg A."/>
            <person name="Sharma H."/>
            <person name="Tellgren-Roth C."/>
            <person name="Debrunner-Vossbrinck B.A."/>
            <person name="Vossbrinck C.R."/>
            <person name="Barandun J."/>
        </authorList>
    </citation>
    <scope>NUCLEOTIDE SEQUENCE</scope>
    <source>
        <strain evidence="1">Illinois isolate</strain>
    </source>
</reference>
<dbReference type="EMBL" id="CP142728">
    <property type="protein sequence ID" value="WUR02910.1"/>
    <property type="molecule type" value="Genomic_DNA"/>
</dbReference>
<accession>A0AAX4JAC2</accession>
<proteinExistence type="predicted"/>
<name>A0AAX4JAC2_9MICR</name>
<dbReference type="GeneID" id="90540725"/>
<dbReference type="Proteomes" id="UP001334084">
    <property type="component" value="Chromosome 3"/>
</dbReference>
<organism evidence="1 2">
    <name type="scientific">Vairimorpha necatrix</name>
    <dbReference type="NCBI Taxonomy" id="6039"/>
    <lineage>
        <taxon>Eukaryota</taxon>
        <taxon>Fungi</taxon>
        <taxon>Fungi incertae sedis</taxon>
        <taxon>Microsporidia</taxon>
        <taxon>Nosematidae</taxon>
        <taxon>Vairimorpha</taxon>
    </lineage>
</organism>
<gene>
    <name evidence="1" type="ORF">VNE69_03129</name>
</gene>
<keyword evidence="2" id="KW-1185">Reference proteome</keyword>
<dbReference type="RefSeq" id="XP_065329055.1">
    <property type="nucleotide sequence ID" value="XM_065472983.1"/>
</dbReference>
<evidence type="ECO:0000313" key="2">
    <source>
        <dbReference type="Proteomes" id="UP001334084"/>
    </source>
</evidence>
<protein>
    <submittedName>
        <fullName evidence="1">Uncharacterized protein</fullName>
    </submittedName>
</protein>